<evidence type="ECO:0000313" key="2">
    <source>
        <dbReference type="EMBL" id="AWO77110.1"/>
    </source>
</evidence>
<evidence type="ECO:0000313" key="3">
    <source>
        <dbReference type="Proteomes" id="UP000319740"/>
    </source>
</evidence>
<dbReference type="GO" id="GO:0006351">
    <property type="term" value="P:DNA-templated transcription"/>
    <property type="evidence" value="ECO:0007669"/>
    <property type="project" value="InterPro"/>
</dbReference>
<dbReference type="InterPro" id="IPR036362">
    <property type="entry name" value="Adenovirus_DNA-bd_N_sf"/>
</dbReference>
<organism evidence="2 3">
    <name type="scientific">Tree shrew adenovirus serotype 1</name>
    <name type="common">TSAdV-1</name>
    <name type="synonym">Tupaia adenovirus 1</name>
    <dbReference type="NCBI Taxonomy" id="47680"/>
    <lineage>
        <taxon>Viruses</taxon>
        <taxon>Varidnaviria</taxon>
        <taxon>Bamfordvirae</taxon>
        <taxon>Preplasmiviricota</taxon>
        <taxon>Polisuviricotina</taxon>
        <taxon>Pharingeaviricetes</taxon>
        <taxon>Rowavirales</taxon>
        <taxon>Adenoviridae</taxon>
        <taxon>Mastadenovirus</taxon>
        <taxon>Mastadenovirus tupaiae</taxon>
        <taxon>Tree shrew mastadenovirus A</taxon>
    </lineage>
</organism>
<dbReference type="SUPFAM" id="SSF47724">
    <property type="entry name" value="Domain of early E2A DNA-binding protein, ADDBP"/>
    <property type="match status" value="1"/>
</dbReference>
<protein>
    <submittedName>
        <fullName evidence="2">DPB-T</fullName>
    </submittedName>
</protein>
<dbReference type="Gene3D" id="3.90.148.10">
    <property type="entry name" value="Adenovirus DNA-binding, C-terminal domain superfamily/Adenovirus DNA-binding, zinc binding domain"/>
    <property type="match status" value="1"/>
</dbReference>
<dbReference type="Gene3D" id="1.10.269.10">
    <property type="entry name" value="Adenovirus DNA-binding, N-terminal domain"/>
    <property type="match status" value="1"/>
</dbReference>
<reference evidence="2 3" key="1">
    <citation type="submission" date="2017-08" db="EMBL/GenBank/DDBJ databases">
        <title>The genome of a new adenovirus from tree shrew.</title>
        <authorList>
            <person name="Song Q."/>
            <person name="Sun X."/>
            <person name="Dai J."/>
        </authorList>
    </citation>
    <scope>NUCLEOTIDE SEQUENCE [LARGE SCALE GENOMIC DNA]</scope>
    <source>
        <strain evidence="2">KM</strain>
    </source>
</reference>
<dbReference type="EMBL" id="MF780605">
    <property type="protein sequence ID" value="AWO77110.1"/>
    <property type="molecule type" value="Genomic_DNA"/>
</dbReference>
<dbReference type="Proteomes" id="UP000319740">
    <property type="component" value="Segment"/>
</dbReference>
<accession>A0A2U9AG87</accession>
<dbReference type="GO" id="GO:0006260">
    <property type="term" value="P:DNA replication"/>
    <property type="evidence" value="ECO:0007669"/>
    <property type="project" value="InterPro"/>
</dbReference>
<proteinExistence type="predicted"/>
<sequence length="373" mass="42362">MSSDCGYDSDDSLATELNEIPPTPQISSLERAVKAVGSLFEAAGMSFAHGQLEPTEESLRQLSAVVKVWLGPFFERHPLTFTTPESFVHMTARFVFYFYAKEARISFPYNWNPSGCVVWRQDLVGDIKCLHGEPMITVSRKEELSEELAEGPQYHGPGARRERWRARQFEKNLVVLRWFNAVICQHDLSGIDGAHSGYSCGWRFNDGRQVQEAFRQLHAYQLAAYRSTALECRCILPLKCYCNWAADSRPMTGRQTCMVTVEHLEEAEEVLEPLLDPVAQATVDHPYILTFGCCNPTPPVGAIGPHRRCHLQISGVDLLSAYQLAQSIWQHFSDSGFRFPLPEAVWRQELAFKRRVLPYNPLRDNSPLYFAAQ</sequence>
<name>A0A2U9AG87_ADET1</name>
<evidence type="ECO:0000259" key="1">
    <source>
        <dbReference type="Pfam" id="PF03728"/>
    </source>
</evidence>
<feature type="domain" description="Adenovirus DNA-binding zinc-binding" evidence="1">
    <location>
        <begin position="238"/>
        <end position="331"/>
    </location>
</feature>
<dbReference type="InterPro" id="IPR036368">
    <property type="entry name" value="ADBP_zn-bd_sf"/>
</dbReference>
<dbReference type="SUPFAM" id="SSF57917">
    <property type="entry name" value="Zn-binding domains of ADDBP"/>
    <property type="match status" value="2"/>
</dbReference>
<dbReference type="GO" id="GO:0008270">
    <property type="term" value="F:zinc ion binding"/>
    <property type="evidence" value="ECO:0007669"/>
    <property type="project" value="InterPro"/>
</dbReference>
<dbReference type="InterPro" id="IPR005376">
    <property type="entry name" value="Adenovirus_DNA-bd_zn-bd"/>
</dbReference>
<dbReference type="Pfam" id="PF03728">
    <property type="entry name" value="Viral_DNA_Zn_bi"/>
    <property type="match status" value="1"/>
</dbReference>
<dbReference type="InterPro" id="IPR036367">
    <property type="entry name" value="Ad_DBP_C_sf"/>
</dbReference>
<organismHost>
    <name type="scientific">Tupaiidae</name>
    <name type="common">tree shrews</name>
    <dbReference type="NCBI Taxonomy" id="9393"/>
</organismHost>
<dbReference type="GO" id="GO:0003677">
    <property type="term" value="F:DNA binding"/>
    <property type="evidence" value="ECO:0007669"/>
    <property type="project" value="InterPro"/>
</dbReference>